<proteinExistence type="predicted"/>
<dbReference type="PaxDb" id="55529-EKX35026"/>
<evidence type="ECO:0000313" key="3">
    <source>
        <dbReference type="Proteomes" id="UP000011087"/>
    </source>
</evidence>
<accession>L1IFJ0</accession>
<dbReference type="GeneID" id="17291774"/>
<dbReference type="EnsemblProtists" id="EKX35026">
    <property type="protein sequence ID" value="EKX35026"/>
    <property type="gene ID" value="GUITHDRAFT_118775"/>
</dbReference>
<dbReference type="HOGENOM" id="CLU_1285423_0_0_1"/>
<reference evidence="3" key="2">
    <citation type="submission" date="2012-11" db="EMBL/GenBank/DDBJ databases">
        <authorList>
            <person name="Kuo A."/>
            <person name="Curtis B.A."/>
            <person name="Tanifuji G."/>
            <person name="Burki F."/>
            <person name="Gruber A."/>
            <person name="Irimia M."/>
            <person name="Maruyama S."/>
            <person name="Arias M.C."/>
            <person name="Ball S.G."/>
            <person name="Gile G.H."/>
            <person name="Hirakawa Y."/>
            <person name="Hopkins J.F."/>
            <person name="Rensing S.A."/>
            <person name="Schmutz J."/>
            <person name="Symeonidi A."/>
            <person name="Elias M."/>
            <person name="Eveleigh R.J."/>
            <person name="Herman E.K."/>
            <person name="Klute M.J."/>
            <person name="Nakayama T."/>
            <person name="Obornik M."/>
            <person name="Reyes-Prieto A."/>
            <person name="Armbrust E.V."/>
            <person name="Aves S.J."/>
            <person name="Beiko R.G."/>
            <person name="Coutinho P."/>
            <person name="Dacks J.B."/>
            <person name="Durnford D.G."/>
            <person name="Fast N.M."/>
            <person name="Green B.R."/>
            <person name="Grisdale C."/>
            <person name="Hempe F."/>
            <person name="Henrissat B."/>
            <person name="Hoppner M.P."/>
            <person name="Ishida K.-I."/>
            <person name="Kim E."/>
            <person name="Koreny L."/>
            <person name="Kroth P.G."/>
            <person name="Liu Y."/>
            <person name="Malik S.-B."/>
            <person name="Maier U.G."/>
            <person name="McRose D."/>
            <person name="Mock T."/>
            <person name="Neilson J.A."/>
            <person name="Onodera N.T."/>
            <person name="Poole A.M."/>
            <person name="Pritham E.J."/>
            <person name="Richards T.A."/>
            <person name="Rocap G."/>
            <person name="Roy S.W."/>
            <person name="Sarai C."/>
            <person name="Schaack S."/>
            <person name="Shirato S."/>
            <person name="Slamovits C.H."/>
            <person name="Spencer D.F."/>
            <person name="Suzuki S."/>
            <person name="Worden A.Z."/>
            <person name="Zauner S."/>
            <person name="Barry K."/>
            <person name="Bell C."/>
            <person name="Bharti A.K."/>
            <person name="Crow J.A."/>
            <person name="Grimwood J."/>
            <person name="Kramer R."/>
            <person name="Lindquist E."/>
            <person name="Lucas S."/>
            <person name="Salamov A."/>
            <person name="McFadden G.I."/>
            <person name="Lane C.E."/>
            <person name="Keeling P.J."/>
            <person name="Gray M.W."/>
            <person name="Grigoriev I.V."/>
            <person name="Archibald J.M."/>
        </authorList>
    </citation>
    <scope>NUCLEOTIDE SEQUENCE</scope>
    <source>
        <strain evidence="3">CCMP2712</strain>
    </source>
</reference>
<dbReference type="KEGG" id="gtt:GUITHDRAFT_118775"/>
<keyword evidence="3" id="KW-1185">Reference proteome</keyword>
<evidence type="ECO:0000313" key="1">
    <source>
        <dbReference type="EMBL" id="EKX35026.1"/>
    </source>
</evidence>
<dbReference type="OrthoDB" id="10514744at2759"/>
<dbReference type="AlphaFoldDB" id="L1IFJ0"/>
<sequence>MKEVDLVRNRLVVAGKGWEYERSPCCKDMIHHLVRRECYCSWFQPVDGGVKDQFPAIRIGDLYYTLSLRIQKAMFRHVRLTKDFKNLERLPDGQVKLRIPTQLLVEKKRTATRFTVMRSKAMATKPSAKRLRFDRRGEGSDVMDLSDIINGILGPASEDARPSFTVFSLSEEETAEHIMQNLFKECPSLTEDKMKFMRSMGLMYEKIHSGSV</sequence>
<protein>
    <submittedName>
        <fullName evidence="1 2">Uncharacterized protein</fullName>
    </submittedName>
</protein>
<dbReference type="EMBL" id="JH993098">
    <property type="protein sequence ID" value="EKX35026.1"/>
    <property type="molecule type" value="Genomic_DNA"/>
</dbReference>
<name>L1IFJ0_GUITC</name>
<evidence type="ECO:0000313" key="2">
    <source>
        <dbReference type="EnsemblProtists" id="EKX35026"/>
    </source>
</evidence>
<dbReference type="RefSeq" id="XP_005822006.1">
    <property type="nucleotide sequence ID" value="XM_005821949.1"/>
</dbReference>
<reference evidence="1 3" key="1">
    <citation type="journal article" date="2012" name="Nature">
        <title>Algal genomes reveal evolutionary mosaicism and the fate of nucleomorphs.</title>
        <authorList>
            <consortium name="DOE Joint Genome Institute"/>
            <person name="Curtis B.A."/>
            <person name="Tanifuji G."/>
            <person name="Burki F."/>
            <person name="Gruber A."/>
            <person name="Irimia M."/>
            <person name="Maruyama S."/>
            <person name="Arias M.C."/>
            <person name="Ball S.G."/>
            <person name="Gile G.H."/>
            <person name="Hirakawa Y."/>
            <person name="Hopkins J.F."/>
            <person name="Kuo A."/>
            <person name="Rensing S.A."/>
            <person name="Schmutz J."/>
            <person name="Symeonidi A."/>
            <person name="Elias M."/>
            <person name="Eveleigh R.J."/>
            <person name="Herman E.K."/>
            <person name="Klute M.J."/>
            <person name="Nakayama T."/>
            <person name="Obornik M."/>
            <person name="Reyes-Prieto A."/>
            <person name="Armbrust E.V."/>
            <person name="Aves S.J."/>
            <person name="Beiko R.G."/>
            <person name="Coutinho P."/>
            <person name="Dacks J.B."/>
            <person name="Durnford D.G."/>
            <person name="Fast N.M."/>
            <person name="Green B.R."/>
            <person name="Grisdale C.J."/>
            <person name="Hempel F."/>
            <person name="Henrissat B."/>
            <person name="Hoppner M.P."/>
            <person name="Ishida K."/>
            <person name="Kim E."/>
            <person name="Koreny L."/>
            <person name="Kroth P.G."/>
            <person name="Liu Y."/>
            <person name="Malik S.B."/>
            <person name="Maier U.G."/>
            <person name="McRose D."/>
            <person name="Mock T."/>
            <person name="Neilson J.A."/>
            <person name="Onodera N.T."/>
            <person name="Poole A.M."/>
            <person name="Pritham E.J."/>
            <person name="Richards T.A."/>
            <person name="Rocap G."/>
            <person name="Roy S.W."/>
            <person name="Sarai C."/>
            <person name="Schaack S."/>
            <person name="Shirato S."/>
            <person name="Slamovits C.H."/>
            <person name="Spencer D.F."/>
            <person name="Suzuki S."/>
            <person name="Worden A.Z."/>
            <person name="Zauner S."/>
            <person name="Barry K."/>
            <person name="Bell C."/>
            <person name="Bharti A.K."/>
            <person name="Crow J.A."/>
            <person name="Grimwood J."/>
            <person name="Kramer R."/>
            <person name="Lindquist E."/>
            <person name="Lucas S."/>
            <person name="Salamov A."/>
            <person name="McFadden G.I."/>
            <person name="Lane C.E."/>
            <person name="Keeling P.J."/>
            <person name="Gray M.W."/>
            <person name="Grigoriev I.V."/>
            <person name="Archibald J.M."/>
        </authorList>
    </citation>
    <scope>NUCLEOTIDE SEQUENCE</scope>
    <source>
        <strain evidence="1 3">CCMP2712</strain>
    </source>
</reference>
<organism evidence="1">
    <name type="scientific">Guillardia theta (strain CCMP2712)</name>
    <name type="common">Cryptophyte</name>
    <dbReference type="NCBI Taxonomy" id="905079"/>
    <lineage>
        <taxon>Eukaryota</taxon>
        <taxon>Cryptophyceae</taxon>
        <taxon>Pyrenomonadales</taxon>
        <taxon>Geminigeraceae</taxon>
        <taxon>Guillardia</taxon>
    </lineage>
</organism>
<gene>
    <name evidence="1" type="ORF">GUITHDRAFT_118775</name>
</gene>
<dbReference type="Proteomes" id="UP000011087">
    <property type="component" value="Unassembled WGS sequence"/>
</dbReference>
<reference evidence="2" key="3">
    <citation type="submission" date="2015-06" db="UniProtKB">
        <authorList>
            <consortium name="EnsemblProtists"/>
        </authorList>
    </citation>
    <scope>IDENTIFICATION</scope>
</reference>